<feature type="region of interest" description="Disordered" evidence="1">
    <location>
        <begin position="1"/>
        <end position="32"/>
    </location>
</feature>
<protein>
    <submittedName>
        <fullName evidence="2">Uncharacterized protein</fullName>
    </submittedName>
</protein>
<keyword evidence="3" id="KW-1185">Reference proteome</keyword>
<feature type="region of interest" description="Disordered" evidence="1">
    <location>
        <begin position="45"/>
        <end position="78"/>
    </location>
</feature>
<sequence length="153" mass="16130">MSAFQQALANSANQSGPSVSIRGASGGAPGSRVLDSALRRAGIGKDARDGMDVDGGAGRPARGAGRRNARSAGPLDQSTCSGVIIGREVEHFEQFEHVEHVEHDEHVVVILGGTVGRHEPPLTLWRPSFALWTARSLLWNQPFISSAVAAEQA</sequence>
<reference evidence="2 3" key="1">
    <citation type="submission" date="2018-11" db="EMBL/GenBank/DDBJ databases">
        <title>Genome sequence of Saitozyma podzolica DSM 27192.</title>
        <authorList>
            <person name="Aliyu H."/>
            <person name="Gorte O."/>
            <person name="Ochsenreither K."/>
        </authorList>
    </citation>
    <scope>NUCLEOTIDE SEQUENCE [LARGE SCALE GENOMIC DNA]</scope>
    <source>
        <strain evidence="2 3">DSM 27192</strain>
    </source>
</reference>
<organism evidence="2 3">
    <name type="scientific">Saitozyma podzolica</name>
    <dbReference type="NCBI Taxonomy" id="1890683"/>
    <lineage>
        <taxon>Eukaryota</taxon>
        <taxon>Fungi</taxon>
        <taxon>Dikarya</taxon>
        <taxon>Basidiomycota</taxon>
        <taxon>Agaricomycotina</taxon>
        <taxon>Tremellomycetes</taxon>
        <taxon>Tremellales</taxon>
        <taxon>Trimorphomycetaceae</taxon>
        <taxon>Saitozyma</taxon>
    </lineage>
</organism>
<name>A0A427YL33_9TREE</name>
<evidence type="ECO:0000313" key="3">
    <source>
        <dbReference type="Proteomes" id="UP000279259"/>
    </source>
</evidence>
<accession>A0A427YL33</accession>
<dbReference type="AlphaFoldDB" id="A0A427YL33"/>
<comment type="caution">
    <text evidence="2">The sequence shown here is derived from an EMBL/GenBank/DDBJ whole genome shotgun (WGS) entry which is preliminary data.</text>
</comment>
<evidence type="ECO:0000313" key="2">
    <source>
        <dbReference type="EMBL" id="RSH91776.1"/>
    </source>
</evidence>
<dbReference type="EMBL" id="RSCD01000007">
    <property type="protein sequence ID" value="RSH91776.1"/>
    <property type="molecule type" value="Genomic_DNA"/>
</dbReference>
<feature type="compositionally biased region" description="Polar residues" evidence="1">
    <location>
        <begin position="1"/>
        <end position="18"/>
    </location>
</feature>
<dbReference type="Proteomes" id="UP000279259">
    <property type="component" value="Unassembled WGS sequence"/>
</dbReference>
<proteinExistence type="predicted"/>
<evidence type="ECO:0000256" key="1">
    <source>
        <dbReference type="SAM" id="MobiDB-lite"/>
    </source>
</evidence>
<gene>
    <name evidence="2" type="ORF">EHS25_009146</name>
</gene>